<dbReference type="STRING" id="82801.SAMN04488506_0350"/>
<dbReference type="Gene3D" id="3.40.50.1000">
    <property type="entry name" value="HAD superfamily/HAD-like"/>
    <property type="match status" value="1"/>
</dbReference>
<dbReference type="SFLD" id="SFLDG01146">
    <property type="entry name" value="C1.2.2"/>
    <property type="match status" value="1"/>
</dbReference>
<dbReference type="OrthoDB" id="278110at2"/>
<evidence type="ECO:0000256" key="2">
    <source>
        <dbReference type="PIRSR" id="PIRSR610708-1"/>
    </source>
</evidence>
<dbReference type="Pfam" id="PF06941">
    <property type="entry name" value="NT5C"/>
    <property type="match status" value="1"/>
</dbReference>
<feature type="active site" description="Proton donor" evidence="2">
    <location>
        <position position="10"/>
    </location>
</feature>
<accession>A0A1I5V438</accession>
<dbReference type="AlphaFoldDB" id="A0A1I5V438"/>
<dbReference type="SUPFAM" id="SSF56784">
    <property type="entry name" value="HAD-like"/>
    <property type="match status" value="1"/>
</dbReference>
<gene>
    <name evidence="3" type="ORF">SAMN04488506_0350</name>
</gene>
<dbReference type="Proteomes" id="UP000199136">
    <property type="component" value="Unassembled WGS sequence"/>
</dbReference>
<dbReference type="InterPro" id="IPR036412">
    <property type="entry name" value="HAD-like_sf"/>
</dbReference>
<evidence type="ECO:0000256" key="1">
    <source>
        <dbReference type="ARBA" id="ARBA00009589"/>
    </source>
</evidence>
<reference evidence="3 4" key="1">
    <citation type="submission" date="2016-10" db="EMBL/GenBank/DDBJ databases">
        <authorList>
            <person name="de Groot N.N."/>
        </authorList>
    </citation>
    <scope>NUCLEOTIDE SEQUENCE [LARGE SCALE GENOMIC DNA]</scope>
    <source>
        <strain evidence="3 4">DSM 20581</strain>
    </source>
</reference>
<dbReference type="SFLD" id="SFLDS00003">
    <property type="entry name" value="Haloacid_Dehalogenase"/>
    <property type="match status" value="1"/>
</dbReference>
<dbReference type="PANTHER" id="PTHR16504:SF4">
    <property type="entry name" value="5'(3')-DEOXYRIBONUCLEOTIDASE"/>
    <property type="match status" value="1"/>
</dbReference>
<dbReference type="InterPro" id="IPR023214">
    <property type="entry name" value="HAD_sf"/>
</dbReference>
<dbReference type="SFLD" id="SFLDG01126">
    <property type="entry name" value="C1.2:_Nucleotidase_Like"/>
    <property type="match status" value="1"/>
</dbReference>
<proteinExistence type="inferred from homology"/>
<protein>
    <submittedName>
        <fullName evidence="3">5'(3')-deoxyribonucleotidase</fullName>
    </submittedName>
</protein>
<dbReference type="RefSeq" id="WP_092479421.1">
    <property type="nucleotide sequence ID" value="NZ_FOXW01000001.1"/>
</dbReference>
<dbReference type="EMBL" id="FOXW01000001">
    <property type="protein sequence ID" value="SFQ02334.1"/>
    <property type="molecule type" value="Genomic_DNA"/>
</dbReference>
<feature type="active site" description="Nucleophile" evidence="2">
    <location>
        <position position="8"/>
    </location>
</feature>
<evidence type="ECO:0000313" key="3">
    <source>
        <dbReference type="EMBL" id="SFQ02334.1"/>
    </source>
</evidence>
<sequence length="188" mass="22629">MRKRIAIDMDQVLADMEVSFIELYKKEYQVEFDSIEDYMAENPDFDIVTVIKELYPLINTYEFFRRIPVMKDAQRVLRELNDHYDLYIATAAMDVPNTFQAKYEWLLEHFDFLDPQRFVFCGEKSVIHADYLIDDSIRQLNRFTGTGLLFTNSLNQEQCAYERVYHWMDVRNYFMDADRLEDRSESQS</sequence>
<dbReference type="Gene3D" id="1.10.40.40">
    <property type="entry name" value="Deoxyribonucleotidase, domain 2"/>
    <property type="match status" value="1"/>
</dbReference>
<keyword evidence="4" id="KW-1185">Reference proteome</keyword>
<organism evidence="3 4">
    <name type="scientific">Desemzia incerta</name>
    <dbReference type="NCBI Taxonomy" id="82801"/>
    <lineage>
        <taxon>Bacteria</taxon>
        <taxon>Bacillati</taxon>
        <taxon>Bacillota</taxon>
        <taxon>Bacilli</taxon>
        <taxon>Lactobacillales</taxon>
        <taxon>Carnobacteriaceae</taxon>
        <taxon>Desemzia</taxon>
    </lineage>
</organism>
<comment type="similarity">
    <text evidence="1">Belongs to the 5'(3')-deoxyribonucleotidase family.</text>
</comment>
<name>A0A1I5V438_9LACT</name>
<dbReference type="InterPro" id="IPR010708">
    <property type="entry name" value="5'(3')-deoxyribonucleotidase"/>
</dbReference>
<dbReference type="GO" id="GO:0009223">
    <property type="term" value="P:pyrimidine deoxyribonucleotide catabolic process"/>
    <property type="evidence" value="ECO:0007669"/>
    <property type="project" value="TreeGrafter"/>
</dbReference>
<dbReference type="GO" id="GO:0008253">
    <property type="term" value="F:5'-nucleotidase activity"/>
    <property type="evidence" value="ECO:0007669"/>
    <property type="project" value="InterPro"/>
</dbReference>
<evidence type="ECO:0000313" key="4">
    <source>
        <dbReference type="Proteomes" id="UP000199136"/>
    </source>
</evidence>
<dbReference type="PANTHER" id="PTHR16504">
    <property type="entry name" value="5'(3')-DEOXYRIBONUCLEOTIDASE"/>
    <property type="match status" value="1"/>
</dbReference>